<dbReference type="Pfam" id="PF09229">
    <property type="entry name" value="Aha1_N"/>
    <property type="match status" value="1"/>
</dbReference>
<reference evidence="3" key="1">
    <citation type="submission" date="2022-07" db="EMBL/GenBank/DDBJ databases">
        <title>Phylogenomic reconstructions and comparative analyses of Kickxellomycotina fungi.</title>
        <authorList>
            <person name="Reynolds N.K."/>
            <person name="Stajich J.E."/>
            <person name="Barry K."/>
            <person name="Grigoriev I.V."/>
            <person name="Crous P."/>
            <person name="Smith M.E."/>
        </authorList>
    </citation>
    <scope>NUCLEOTIDE SEQUENCE</scope>
    <source>
        <strain evidence="3">BCRC 34381</strain>
    </source>
</reference>
<dbReference type="PANTHER" id="PTHR13009">
    <property type="entry name" value="HEAT SHOCK PROTEIN 90 HSP90 CO-CHAPERONE AHA-1"/>
    <property type="match status" value="1"/>
</dbReference>
<name>A0A9W8CNG7_9FUNG</name>
<accession>A0A9W8CNG7</accession>
<dbReference type="GO" id="GO:0005829">
    <property type="term" value="C:cytosol"/>
    <property type="evidence" value="ECO:0007669"/>
    <property type="project" value="TreeGrafter"/>
</dbReference>
<dbReference type="SUPFAM" id="SSF103111">
    <property type="entry name" value="Activator of Hsp90 ATPase, Aha1"/>
    <property type="match status" value="1"/>
</dbReference>
<gene>
    <name evidence="3" type="primary">AHA1_2</name>
    <name evidence="3" type="ORF">LPJ61_007114</name>
</gene>
<evidence type="ECO:0000259" key="2">
    <source>
        <dbReference type="SMART" id="SM01000"/>
    </source>
</evidence>
<organism evidence="3 4">
    <name type="scientific">Coemansia biformis</name>
    <dbReference type="NCBI Taxonomy" id="1286918"/>
    <lineage>
        <taxon>Eukaryota</taxon>
        <taxon>Fungi</taxon>
        <taxon>Fungi incertae sedis</taxon>
        <taxon>Zoopagomycota</taxon>
        <taxon>Kickxellomycotina</taxon>
        <taxon>Kickxellomycetes</taxon>
        <taxon>Kickxellales</taxon>
        <taxon>Kickxellaceae</taxon>
        <taxon>Coemansia</taxon>
    </lineage>
</organism>
<dbReference type="AlphaFoldDB" id="A0A9W8CNG7"/>
<evidence type="ECO:0000313" key="4">
    <source>
        <dbReference type="Proteomes" id="UP001143981"/>
    </source>
</evidence>
<dbReference type="GO" id="GO:0006457">
    <property type="term" value="P:protein folding"/>
    <property type="evidence" value="ECO:0007669"/>
    <property type="project" value="TreeGrafter"/>
</dbReference>
<dbReference type="InterPro" id="IPR036338">
    <property type="entry name" value="Aha1"/>
</dbReference>
<dbReference type="SMART" id="SM01000">
    <property type="entry name" value="Aha1_N"/>
    <property type="match status" value="1"/>
</dbReference>
<dbReference type="Gene3D" id="3.15.10.20">
    <property type="entry name" value="Activator of Hsp90 ATPase Aha1, N-terminal domain"/>
    <property type="match status" value="1"/>
</dbReference>
<evidence type="ECO:0000313" key="3">
    <source>
        <dbReference type="EMBL" id="KAJ1717852.1"/>
    </source>
</evidence>
<evidence type="ECO:0000256" key="1">
    <source>
        <dbReference type="ARBA" id="ARBA00006817"/>
    </source>
</evidence>
<dbReference type="PANTHER" id="PTHR13009:SF22">
    <property type="entry name" value="LD43819P"/>
    <property type="match status" value="1"/>
</dbReference>
<keyword evidence="4" id="KW-1185">Reference proteome</keyword>
<dbReference type="InterPro" id="IPR015310">
    <property type="entry name" value="AHSA1-like_N"/>
</dbReference>
<dbReference type="Proteomes" id="UP001143981">
    <property type="component" value="Unassembled WGS sequence"/>
</dbReference>
<protein>
    <submittedName>
        <fullName evidence="3">Co-chaperone</fullName>
    </submittedName>
</protein>
<feature type="domain" description="Activator of Hsp90 ATPase AHSA1-like N-terminal" evidence="2">
    <location>
        <begin position="14"/>
        <end position="144"/>
    </location>
</feature>
<comment type="similarity">
    <text evidence="1">Belongs to the AHA1 family.</text>
</comment>
<dbReference type="EMBL" id="JANBOI010004363">
    <property type="protein sequence ID" value="KAJ1717852.1"/>
    <property type="molecule type" value="Genomic_DNA"/>
</dbReference>
<dbReference type="GO" id="GO:0001671">
    <property type="term" value="F:ATPase activator activity"/>
    <property type="evidence" value="ECO:0007669"/>
    <property type="project" value="InterPro"/>
</dbReference>
<proteinExistence type="inferred from homology"/>
<feature type="non-terminal residue" evidence="3">
    <location>
        <position position="155"/>
    </location>
</feature>
<sequence>MADWRNVGNWHWKERNCFDWAKKYLEEKLTGVEATGDGITATVSSVDAVSGDADLNIRKGRLLAIYDVEVKLSWTATKGDDEVTGSITIPEVAHDTDEFVYEVTSNNTAVDKLPLKDFVRKQLTLAIGKKLGSFTDDLKEANGQDMYIPDSNKSS</sequence>
<dbReference type="OrthoDB" id="567237at2759"/>
<comment type="caution">
    <text evidence="3">The sequence shown here is derived from an EMBL/GenBank/DDBJ whole genome shotgun (WGS) entry which is preliminary data.</text>
</comment>
<dbReference type="GO" id="GO:0051087">
    <property type="term" value="F:protein-folding chaperone binding"/>
    <property type="evidence" value="ECO:0007669"/>
    <property type="project" value="InterPro"/>
</dbReference>